<dbReference type="InterPro" id="IPR022170">
    <property type="entry name" value="MUL1-like"/>
</dbReference>
<keyword evidence="9" id="KW-0862">Zinc</keyword>
<gene>
    <name evidence="14" type="ORF">HNR23_003953</name>
</gene>
<evidence type="ECO:0000256" key="1">
    <source>
        <dbReference type="ARBA" id="ARBA00000900"/>
    </source>
</evidence>
<evidence type="ECO:0000256" key="2">
    <source>
        <dbReference type="ARBA" id="ARBA00004141"/>
    </source>
</evidence>
<evidence type="ECO:0000313" key="15">
    <source>
        <dbReference type="Proteomes" id="UP000546642"/>
    </source>
</evidence>
<comment type="subcellular location">
    <subcellularLocation>
        <location evidence="2">Membrane</location>
        <topology evidence="2">Multi-pass membrane protein</topology>
    </subcellularLocation>
</comment>
<feature type="transmembrane region" description="Helical" evidence="12">
    <location>
        <begin position="6"/>
        <end position="24"/>
    </location>
</feature>
<keyword evidence="6" id="KW-0479">Metal-binding</keyword>
<organism evidence="14 15">
    <name type="scientific">Nocardiopsis mwathae</name>
    <dbReference type="NCBI Taxonomy" id="1472723"/>
    <lineage>
        <taxon>Bacteria</taxon>
        <taxon>Bacillati</taxon>
        <taxon>Actinomycetota</taxon>
        <taxon>Actinomycetes</taxon>
        <taxon>Streptosporangiales</taxon>
        <taxon>Nocardiopsidaceae</taxon>
        <taxon>Nocardiopsis</taxon>
    </lineage>
</organism>
<evidence type="ECO:0000256" key="9">
    <source>
        <dbReference type="ARBA" id="ARBA00022833"/>
    </source>
</evidence>
<dbReference type="GO" id="GO:0061630">
    <property type="term" value="F:ubiquitin protein ligase activity"/>
    <property type="evidence" value="ECO:0007669"/>
    <property type="project" value="UniProtKB-EC"/>
</dbReference>
<name>A0A7W9YKL5_9ACTN</name>
<evidence type="ECO:0000256" key="12">
    <source>
        <dbReference type="SAM" id="Phobius"/>
    </source>
</evidence>
<comment type="catalytic activity">
    <reaction evidence="1">
        <text>S-ubiquitinyl-[E2 ubiquitin-conjugating enzyme]-L-cysteine + [acceptor protein]-L-lysine = [E2 ubiquitin-conjugating enzyme]-L-cysteine + N(6)-ubiquitinyl-[acceptor protein]-L-lysine.</text>
        <dbReference type="EC" id="2.3.2.27"/>
    </reaction>
</comment>
<evidence type="ECO:0000256" key="3">
    <source>
        <dbReference type="ARBA" id="ARBA00012483"/>
    </source>
</evidence>
<protein>
    <recommendedName>
        <fullName evidence="3">RING-type E3 ubiquitin transferase</fullName>
        <ecNumber evidence="3">2.3.2.27</ecNumber>
    </recommendedName>
</protein>
<evidence type="ECO:0000256" key="5">
    <source>
        <dbReference type="ARBA" id="ARBA00022692"/>
    </source>
</evidence>
<evidence type="ECO:0000256" key="6">
    <source>
        <dbReference type="ARBA" id="ARBA00022723"/>
    </source>
</evidence>
<dbReference type="Pfam" id="PF12483">
    <property type="entry name" value="GIDE"/>
    <property type="match status" value="1"/>
</dbReference>
<keyword evidence="8" id="KW-0833">Ubl conjugation pathway</keyword>
<evidence type="ECO:0000256" key="4">
    <source>
        <dbReference type="ARBA" id="ARBA00022679"/>
    </source>
</evidence>
<evidence type="ECO:0000313" key="14">
    <source>
        <dbReference type="EMBL" id="MBB6173893.1"/>
    </source>
</evidence>
<dbReference type="Proteomes" id="UP000546642">
    <property type="component" value="Unassembled WGS sequence"/>
</dbReference>
<keyword evidence="11 12" id="KW-0472">Membrane</keyword>
<keyword evidence="4" id="KW-0808">Transferase</keyword>
<keyword evidence="10 12" id="KW-1133">Transmembrane helix</keyword>
<evidence type="ECO:0000256" key="11">
    <source>
        <dbReference type="ARBA" id="ARBA00023136"/>
    </source>
</evidence>
<evidence type="ECO:0000256" key="7">
    <source>
        <dbReference type="ARBA" id="ARBA00022771"/>
    </source>
</evidence>
<feature type="domain" description="E3 Ubiquitin ligase MUL1-like" evidence="13">
    <location>
        <begin position="89"/>
        <end position="254"/>
    </location>
</feature>
<evidence type="ECO:0000256" key="10">
    <source>
        <dbReference type="ARBA" id="ARBA00022989"/>
    </source>
</evidence>
<evidence type="ECO:0000256" key="8">
    <source>
        <dbReference type="ARBA" id="ARBA00022786"/>
    </source>
</evidence>
<proteinExistence type="predicted"/>
<dbReference type="AlphaFoldDB" id="A0A7W9YKL5"/>
<keyword evidence="15" id="KW-1185">Reference proteome</keyword>
<reference evidence="14 15" key="1">
    <citation type="submission" date="2020-08" db="EMBL/GenBank/DDBJ databases">
        <title>Sequencing the genomes of 1000 actinobacteria strains.</title>
        <authorList>
            <person name="Klenk H.-P."/>
        </authorList>
    </citation>
    <scope>NUCLEOTIDE SEQUENCE [LARGE SCALE GENOMIC DNA]</scope>
    <source>
        <strain evidence="14 15">DSM 46659</strain>
    </source>
</reference>
<dbReference type="GO" id="GO:0008270">
    <property type="term" value="F:zinc ion binding"/>
    <property type="evidence" value="ECO:0007669"/>
    <property type="project" value="UniProtKB-KW"/>
</dbReference>
<keyword evidence="7" id="KW-0863">Zinc-finger</keyword>
<sequence>MDGIAPTLQLIALALVGFSAFLWLRAVKAHRHRRRIEQTPAYTAGGLQACQRLPVRAEINATAAEGPEGLLTAPYSQTPCVWFRVEITHHHYREDRGPGDRLEVERLFALHSHEPFTLVDETGSVLCAPDWADVDDAEISIDEFIASEKPPSDILSPAQLAAVGEGTDRKKCTSTTVLGPAALIPGCTYKEWVIRPGQELFVGGLIRRDDDGAVVIEGTEEEPVNISTHTEEEQISADWNKELVGFGLLPVSLILLATLLILL</sequence>
<accession>A0A7W9YKL5</accession>
<dbReference type="EMBL" id="JACHDS010000001">
    <property type="protein sequence ID" value="MBB6173893.1"/>
    <property type="molecule type" value="Genomic_DNA"/>
</dbReference>
<dbReference type="GO" id="GO:0016020">
    <property type="term" value="C:membrane"/>
    <property type="evidence" value="ECO:0007669"/>
    <property type="project" value="UniProtKB-SubCell"/>
</dbReference>
<dbReference type="GO" id="GO:0016567">
    <property type="term" value="P:protein ubiquitination"/>
    <property type="evidence" value="ECO:0007669"/>
    <property type="project" value="InterPro"/>
</dbReference>
<dbReference type="EC" id="2.3.2.27" evidence="3"/>
<keyword evidence="5 12" id="KW-0812">Transmembrane</keyword>
<feature type="transmembrane region" description="Helical" evidence="12">
    <location>
        <begin position="243"/>
        <end position="262"/>
    </location>
</feature>
<comment type="caution">
    <text evidence="14">The sequence shown here is derived from an EMBL/GenBank/DDBJ whole genome shotgun (WGS) entry which is preliminary data.</text>
</comment>
<evidence type="ECO:0000259" key="13">
    <source>
        <dbReference type="Pfam" id="PF12483"/>
    </source>
</evidence>
<dbReference type="RefSeq" id="WP_184077582.1">
    <property type="nucleotide sequence ID" value="NZ_JACHDS010000001.1"/>
</dbReference>